<feature type="compositionally biased region" description="Basic and acidic residues" evidence="5">
    <location>
        <begin position="1"/>
        <end position="10"/>
    </location>
</feature>
<evidence type="ECO:0000259" key="9">
    <source>
        <dbReference type="Pfam" id="PF07732"/>
    </source>
</evidence>
<dbReference type="SUPFAM" id="SSF49503">
    <property type="entry name" value="Cupredoxins"/>
    <property type="match status" value="3"/>
</dbReference>
<gene>
    <name evidence="10" type="ORF">PVAG01_07782</name>
</gene>
<evidence type="ECO:0000256" key="6">
    <source>
        <dbReference type="SAM" id="Phobius"/>
    </source>
</evidence>
<evidence type="ECO:0000256" key="4">
    <source>
        <dbReference type="ARBA" id="ARBA00023008"/>
    </source>
</evidence>
<keyword evidence="4" id="KW-0186">Copper</keyword>
<evidence type="ECO:0000259" key="8">
    <source>
        <dbReference type="Pfam" id="PF07731"/>
    </source>
</evidence>
<protein>
    <submittedName>
        <fullName evidence="10">L-ascorbate oxidase</fullName>
    </submittedName>
</protein>
<keyword evidence="2" id="KW-0479">Metal-binding</keyword>
<dbReference type="EMBL" id="JBFCZG010000006">
    <property type="protein sequence ID" value="KAL3421337.1"/>
    <property type="molecule type" value="Genomic_DNA"/>
</dbReference>
<feature type="domain" description="Plastocyanin-like" evidence="8">
    <location>
        <begin position="499"/>
        <end position="652"/>
    </location>
</feature>
<dbReference type="Pfam" id="PF00394">
    <property type="entry name" value="Cu-oxidase"/>
    <property type="match status" value="1"/>
</dbReference>
<evidence type="ECO:0000313" key="10">
    <source>
        <dbReference type="EMBL" id="KAL3421337.1"/>
    </source>
</evidence>
<dbReference type="InterPro" id="IPR001117">
    <property type="entry name" value="Cu-oxidase_2nd"/>
</dbReference>
<feature type="domain" description="Plastocyanin-like" evidence="9">
    <location>
        <begin position="134"/>
        <end position="247"/>
    </location>
</feature>
<dbReference type="PANTHER" id="PTHR11709:SF414">
    <property type="entry name" value="ADR239WP"/>
    <property type="match status" value="1"/>
</dbReference>
<feature type="domain" description="Plastocyanin-like" evidence="7">
    <location>
        <begin position="260"/>
        <end position="398"/>
    </location>
</feature>
<keyword evidence="6" id="KW-0812">Transmembrane</keyword>
<dbReference type="Gene3D" id="2.60.40.420">
    <property type="entry name" value="Cupredoxins - blue copper proteins"/>
    <property type="match status" value="3"/>
</dbReference>
<proteinExistence type="inferred from homology"/>
<feature type="compositionally biased region" description="Acidic residues" evidence="5">
    <location>
        <begin position="15"/>
        <end position="30"/>
    </location>
</feature>
<dbReference type="PROSITE" id="PS00080">
    <property type="entry name" value="MULTICOPPER_OXIDASE2"/>
    <property type="match status" value="1"/>
</dbReference>
<dbReference type="InterPro" id="IPR011706">
    <property type="entry name" value="Cu-oxidase_C"/>
</dbReference>
<comment type="caution">
    <text evidence="10">The sequence shown here is derived from an EMBL/GenBank/DDBJ whole genome shotgun (WGS) entry which is preliminary data.</text>
</comment>
<feature type="transmembrane region" description="Helical" evidence="6">
    <location>
        <begin position="60"/>
        <end position="84"/>
    </location>
</feature>
<keyword evidence="6" id="KW-1133">Transmembrane helix</keyword>
<dbReference type="InterPro" id="IPR002355">
    <property type="entry name" value="Cu_oxidase_Cu_BS"/>
</dbReference>
<comment type="similarity">
    <text evidence="1">Belongs to the multicopper oxidase family.</text>
</comment>
<keyword evidence="11" id="KW-1185">Reference proteome</keyword>
<dbReference type="Proteomes" id="UP001629113">
    <property type="component" value="Unassembled WGS sequence"/>
</dbReference>
<evidence type="ECO:0000256" key="2">
    <source>
        <dbReference type="ARBA" id="ARBA00022723"/>
    </source>
</evidence>
<sequence>MSDYKDEPVARDNSSLDDVEMQEREDDSSEEQTHRLLSDGEATDSGEIYYKVESHLRTGWAIVLSLFLAALVFVGMVLFAKYVVIPDNRSAQVSDNLQHGLGSFRRPANDYILDPKWNINGGPTVREYHWTITDIVANPDGIFRPMLTINGQFPGPLIECNDGDTLVIEVDNQSINSTSIHFHGLFQNGTNFMDGTAGITQCPIAPRRKFRYEFKISAQSGTYYYHGHQAVQVADGLYGPVVIHSRSERSLQKIPYASDRVVMLQDYYYDLSSGLLKESLSPGSENSPIPNGALINGLNKRDCSTVDARLCDNSTAVLPSMDLTADANHRLRFINVGAFAWFQVGIDEHEFAITEVDGTDVEPAPDTRLMIGPAQRYSLVIRTNVTTGESFWLRARMVTHCWGEPELPGPGLDEVKAIIYYNKTKRTANKLISPPTSRAWAQGIEVTCRDMNTTSYIPLPFQPPPGIADKSYFLRANIEIGDWRLERGFFNKSTLRPQLQSPTLHRIIDGFSTGNNTFISQQDVSGVNAVSFNQKNDFVIQHSGIQVIDLIIQNFDEGNHPLHLHGHKMWVLGQGHGMFPGYASLGLQEEGRGLLSPPTKSLDNLIRRDVTTVEGFGWIALRFVADNAGIWAFHCHVAWHSEGGMAMQFLSRVDLAKDWSIPEANRELCEVDIAELEKGAAPKDEIWYGFGIGG</sequence>
<dbReference type="CDD" id="cd13857">
    <property type="entry name" value="CuRO_1_Diphenol_Ox"/>
    <property type="match status" value="1"/>
</dbReference>
<keyword evidence="3" id="KW-0560">Oxidoreductase</keyword>
<dbReference type="Pfam" id="PF07732">
    <property type="entry name" value="Cu-oxidase_3"/>
    <property type="match status" value="1"/>
</dbReference>
<dbReference type="InterPro" id="IPR011707">
    <property type="entry name" value="Cu-oxidase-like_N"/>
</dbReference>
<dbReference type="PANTHER" id="PTHR11709">
    <property type="entry name" value="MULTI-COPPER OXIDASE"/>
    <property type="match status" value="1"/>
</dbReference>
<feature type="region of interest" description="Disordered" evidence="5">
    <location>
        <begin position="1"/>
        <end position="38"/>
    </location>
</feature>
<reference evidence="10 11" key="1">
    <citation type="submission" date="2024-06" db="EMBL/GenBank/DDBJ databases">
        <title>Complete genome of Phlyctema vagabunda strain 19-DSS-EL-015.</title>
        <authorList>
            <person name="Fiorenzani C."/>
        </authorList>
    </citation>
    <scope>NUCLEOTIDE SEQUENCE [LARGE SCALE GENOMIC DNA]</scope>
    <source>
        <strain evidence="10 11">19-DSS-EL-015</strain>
    </source>
</reference>
<dbReference type="InterPro" id="IPR008972">
    <property type="entry name" value="Cupredoxin"/>
</dbReference>
<evidence type="ECO:0000256" key="3">
    <source>
        <dbReference type="ARBA" id="ARBA00023002"/>
    </source>
</evidence>
<name>A0ABR4PDF8_9HELO</name>
<keyword evidence="6" id="KW-0472">Membrane</keyword>
<evidence type="ECO:0000259" key="7">
    <source>
        <dbReference type="Pfam" id="PF00394"/>
    </source>
</evidence>
<accession>A0ABR4PDF8</accession>
<dbReference type="Pfam" id="PF07731">
    <property type="entry name" value="Cu-oxidase_2"/>
    <property type="match status" value="1"/>
</dbReference>
<evidence type="ECO:0000313" key="11">
    <source>
        <dbReference type="Proteomes" id="UP001629113"/>
    </source>
</evidence>
<evidence type="ECO:0000256" key="1">
    <source>
        <dbReference type="ARBA" id="ARBA00010609"/>
    </source>
</evidence>
<dbReference type="CDD" id="cd13910">
    <property type="entry name" value="CuRO_3_MCO_like_4"/>
    <property type="match status" value="1"/>
</dbReference>
<evidence type="ECO:0000256" key="5">
    <source>
        <dbReference type="SAM" id="MobiDB-lite"/>
    </source>
</evidence>
<organism evidence="10 11">
    <name type="scientific">Phlyctema vagabunda</name>
    <dbReference type="NCBI Taxonomy" id="108571"/>
    <lineage>
        <taxon>Eukaryota</taxon>
        <taxon>Fungi</taxon>
        <taxon>Dikarya</taxon>
        <taxon>Ascomycota</taxon>
        <taxon>Pezizomycotina</taxon>
        <taxon>Leotiomycetes</taxon>
        <taxon>Helotiales</taxon>
        <taxon>Dermateaceae</taxon>
        <taxon>Phlyctema</taxon>
    </lineage>
</organism>
<dbReference type="InterPro" id="IPR045087">
    <property type="entry name" value="Cu-oxidase_fam"/>
</dbReference>